<dbReference type="InParanoid" id="A0A2K3E489"/>
<sequence length="70" mass="7323">MSAAGSPGEQRPVVCFGIDAGTMTTLVGIVKVVDGNASDVEFLVDGAVEGPARRRVGRKGLFLALEWNSF</sequence>
<dbReference type="EMBL" id="CM008963">
    <property type="protein sequence ID" value="PNW87591.1"/>
    <property type="molecule type" value="Genomic_DNA"/>
</dbReference>
<dbReference type="AlphaFoldDB" id="A0A2K3E489"/>
<name>A0A2K3E489_CHLRE</name>
<dbReference type="KEGG" id="cre:CHLRE_02g141266v5"/>
<protein>
    <submittedName>
        <fullName evidence="1">Uncharacterized protein</fullName>
    </submittedName>
</protein>
<keyword evidence="2" id="KW-1185">Reference proteome</keyword>
<organism evidence="1 2">
    <name type="scientific">Chlamydomonas reinhardtii</name>
    <name type="common">Chlamydomonas smithii</name>
    <dbReference type="NCBI Taxonomy" id="3055"/>
    <lineage>
        <taxon>Eukaryota</taxon>
        <taxon>Viridiplantae</taxon>
        <taxon>Chlorophyta</taxon>
        <taxon>core chlorophytes</taxon>
        <taxon>Chlorophyceae</taxon>
        <taxon>CS clade</taxon>
        <taxon>Chlamydomonadales</taxon>
        <taxon>Chlamydomonadaceae</taxon>
        <taxon>Chlamydomonas</taxon>
    </lineage>
</organism>
<evidence type="ECO:0000313" key="2">
    <source>
        <dbReference type="Proteomes" id="UP000006906"/>
    </source>
</evidence>
<accession>A0A2K3E489</accession>
<dbReference type="Proteomes" id="UP000006906">
    <property type="component" value="Chromosome 2"/>
</dbReference>
<evidence type="ECO:0000313" key="1">
    <source>
        <dbReference type="EMBL" id="PNW87591.1"/>
    </source>
</evidence>
<dbReference type="RefSeq" id="XP_042927849.1">
    <property type="nucleotide sequence ID" value="XM_043060078.1"/>
</dbReference>
<proteinExistence type="predicted"/>
<dbReference type="Gramene" id="PNW87591">
    <property type="protein sequence ID" value="PNW87591"/>
    <property type="gene ID" value="CHLRE_02g141266v5"/>
</dbReference>
<gene>
    <name evidence="1" type="ORF">CHLRE_02g141266v5</name>
</gene>
<reference evidence="1 2" key="1">
    <citation type="journal article" date="2007" name="Science">
        <title>The Chlamydomonas genome reveals the evolution of key animal and plant functions.</title>
        <authorList>
            <person name="Merchant S.S."/>
            <person name="Prochnik S.E."/>
            <person name="Vallon O."/>
            <person name="Harris E.H."/>
            <person name="Karpowicz S.J."/>
            <person name="Witman G.B."/>
            <person name="Terry A."/>
            <person name="Salamov A."/>
            <person name="Fritz-Laylin L.K."/>
            <person name="Marechal-Drouard L."/>
            <person name="Marshall W.F."/>
            <person name="Qu L.H."/>
            <person name="Nelson D.R."/>
            <person name="Sanderfoot A.A."/>
            <person name="Spalding M.H."/>
            <person name="Kapitonov V.V."/>
            <person name="Ren Q."/>
            <person name="Ferris P."/>
            <person name="Lindquist E."/>
            <person name="Shapiro H."/>
            <person name="Lucas S.M."/>
            <person name="Grimwood J."/>
            <person name="Schmutz J."/>
            <person name="Cardol P."/>
            <person name="Cerutti H."/>
            <person name="Chanfreau G."/>
            <person name="Chen C.L."/>
            <person name="Cognat V."/>
            <person name="Croft M.T."/>
            <person name="Dent R."/>
            <person name="Dutcher S."/>
            <person name="Fernandez E."/>
            <person name="Fukuzawa H."/>
            <person name="Gonzalez-Ballester D."/>
            <person name="Gonzalez-Halphen D."/>
            <person name="Hallmann A."/>
            <person name="Hanikenne M."/>
            <person name="Hippler M."/>
            <person name="Inwood W."/>
            <person name="Jabbari K."/>
            <person name="Kalanon M."/>
            <person name="Kuras R."/>
            <person name="Lefebvre P.A."/>
            <person name="Lemaire S.D."/>
            <person name="Lobanov A.V."/>
            <person name="Lohr M."/>
            <person name="Manuell A."/>
            <person name="Meier I."/>
            <person name="Mets L."/>
            <person name="Mittag M."/>
            <person name="Mittelmeier T."/>
            <person name="Moroney J.V."/>
            <person name="Moseley J."/>
            <person name="Napoli C."/>
            <person name="Nedelcu A.M."/>
            <person name="Niyogi K."/>
            <person name="Novoselov S.V."/>
            <person name="Paulsen I.T."/>
            <person name="Pazour G."/>
            <person name="Purton S."/>
            <person name="Ral J.P."/>
            <person name="Riano-Pachon D.M."/>
            <person name="Riekhof W."/>
            <person name="Rymarquis L."/>
            <person name="Schroda M."/>
            <person name="Stern D."/>
            <person name="Umen J."/>
            <person name="Willows R."/>
            <person name="Wilson N."/>
            <person name="Zimmer S.L."/>
            <person name="Allmer J."/>
            <person name="Balk J."/>
            <person name="Bisova K."/>
            <person name="Chen C.J."/>
            <person name="Elias M."/>
            <person name="Gendler K."/>
            <person name="Hauser C."/>
            <person name="Lamb M.R."/>
            <person name="Ledford H."/>
            <person name="Long J.C."/>
            <person name="Minagawa J."/>
            <person name="Page M.D."/>
            <person name="Pan J."/>
            <person name="Pootakham W."/>
            <person name="Roje S."/>
            <person name="Rose A."/>
            <person name="Stahlberg E."/>
            <person name="Terauchi A.M."/>
            <person name="Yang P."/>
            <person name="Ball S."/>
            <person name="Bowler C."/>
            <person name="Dieckmann C.L."/>
            <person name="Gladyshev V.N."/>
            <person name="Green P."/>
            <person name="Jorgensen R."/>
            <person name="Mayfield S."/>
            <person name="Mueller-Roeber B."/>
            <person name="Rajamani S."/>
            <person name="Sayre R.T."/>
            <person name="Brokstein P."/>
            <person name="Dubchak I."/>
            <person name="Goodstein D."/>
            <person name="Hornick L."/>
            <person name="Huang Y.W."/>
            <person name="Jhaveri J."/>
            <person name="Luo Y."/>
            <person name="Martinez D."/>
            <person name="Ngau W.C."/>
            <person name="Otillar B."/>
            <person name="Poliakov A."/>
            <person name="Porter A."/>
            <person name="Szajkowski L."/>
            <person name="Werner G."/>
            <person name="Zhou K."/>
            <person name="Grigoriev I.V."/>
            <person name="Rokhsar D.S."/>
            <person name="Grossman A.R."/>
        </authorList>
    </citation>
    <scope>NUCLEOTIDE SEQUENCE [LARGE SCALE GENOMIC DNA]</scope>
    <source>
        <strain evidence="2">CC-503</strain>
    </source>
</reference>
<dbReference type="GeneID" id="66052534"/>